<dbReference type="Pfam" id="PF06092">
    <property type="entry name" value="DUF943"/>
    <property type="match status" value="1"/>
</dbReference>
<dbReference type="PROSITE" id="PS51257">
    <property type="entry name" value="PROKAR_LIPOPROTEIN"/>
    <property type="match status" value="1"/>
</dbReference>
<reference evidence="2 3" key="1">
    <citation type="submission" date="2018-06" db="EMBL/GenBank/DDBJ databases">
        <authorList>
            <consortium name="Pathogen Informatics"/>
            <person name="Doyle S."/>
        </authorList>
    </citation>
    <scope>NUCLEOTIDE SEQUENCE [LARGE SCALE GENOMIC DNA]</scope>
    <source>
        <strain evidence="2 3">NCTC11468</strain>
    </source>
</reference>
<dbReference type="RefSeq" id="WP_038010837.1">
    <property type="nucleotide sequence ID" value="NZ_CALFSL010000044.1"/>
</dbReference>
<name>A0A2X5PH56_9GAMM</name>
<dbReference type="EMBL" id="LS483499">
    <property type="protein sequence ID" value="SQK77403.1"/>
    <property type="molecule type" value="Genomic_DNA"/>
</dbReference>
<dbReference type="Proteomes" id="UP000248758">
    <property type="component" value="Chromosome 1"/>
</dbReference>
<evidence type="ECO:0000256" key="1">
    <source>
        <dbReference type="SAM" id="Phobius"/>
    </source>
</evidence>
<organism evidence="2 3">
    <name type="scientific">Tatumella ptyseos</name>
    <dbReference type="NCBI Taxonomy" id="82987"/>
    <lineage>
        <taxon>Bacteria</taxon>
        <taxon>Pseudomonadati</taxon>
        <taxon>Pseudomonadota</taxon>
        <taxon>Gammaproteobacteria</taxon>
        <taxon>Enterobacterales</taxon>
        <taxon>Erwiniaceae</taxon>
        <taxon>Tatumella</taxon>
    </lineage>
</organism>
<gene>
    <name evidence="2" type="ORF">NCTC11468_03760</name>
</gene>
<keyword evidence="1" id="KW-1133">Transmembrane helix</keyword>
<feature type="transmembrane region" description="Helical" evidence="1">
    <location>
        <begin position="7"/>
        <end position="28"/>
    </location>
</feature>
<evidence type="ECO:0000313" key="2">
    <source>
        <dbReference type="EMBL" id="SQK77403.1"/>
    </source>
</evidence>
<keyword evidence="1" id="KW-0472">Membrane</keyword>
<evidence type="ECO:0000313" key="3">
    <source>
        <dbReference type="Proteomes" id="UP000248758"/>
    </source>
</evidence>
<dbReference type="KEGG" id="tpty:NCTC11468_03760"/>
<keyword evidence="1" id="KW-0812">Transmembrane</keyword>
<sequence>MKVNYQVSLFMLSFFACLLSASVIWLSLRTVEIVAVHENGNHSYILVKHFPFTDKGRINWWLEKNKMIKNRYGVPRPDTDGFFTVIFWDFGDGYKEEGKYDRLCFDDMNPPANCIEKNKLFTVNYGRNMGLYFTTNNERYFINKDGNIIKMKDD</sequence>
<protein>
    <submittedName>
        <fullName evidence="2">Enterobacterial putative membrane protein (DUF943)</fullName>
    </submittedName>
</protein>
<proteinExistence type="predicted"/>
<dbReference type="InterPro" id="IPR010351">
    <property type="entry name" value="DUF943"/>
</dbReference>
<accession>A0A2X5PH56</accession>
<dbReference type="AlphaFoldDB" id="A0A2X5PH56"/>